<evidence type="ECO:0000256" key="2">
    <source>
        <dbReference type="SAM" id="MobiDB-lite"/>
    </source>
</evidence>
<dbReference type="EMBL" id="JACDTQ010004070">
    <property type="protein sequence ID" value="KAF5910884.1"/>
    <property type="molecule type" value="Genomic_DNA"/>
</dbReference>
<dbReference type="AlphaFoldDB" id="A0A7J7E5J5"/>
<name>A0A7J7E5J5_DICBM</name>
<feature type="region of interest" description="Disordered" evidence="2">
    <location>
        <begin position="400"/>
        <end position="446"/>
    </location>
</feature>
<gene>
    <name evidence="3" type="ORF">HPG69_004975</name>
</gene>
<protein>
    <submittedName>
        <fullName evidence="3">Uncharacterized protein</fullName>
    </submittedName>
</protein>
<sequence>MSLGVQGFQDYIEKYCPRSMVRGSLVGGRRQRPLHTELRLLLDANKCLHRLYGGFYTDWVRGGQWNHMLDYLATLAKACFCGNIELFIFFNGALEKTWLHEWVKRQGNQRQTAQQIVSHVQNKGTRPPEVWFLPPSARRAAPAWRSSASMSRLRRASRTIRENAQALELSRKGKSLTTSQYLMHEVAKQLDLNLNRFPLFAALLGNHTLPDEDLASFRPGPQLVLPPCSVVIKAVANYVRNVQDALDLDAVAKDVFQHSQSRTDDKTKSVWKSWDGATVRPPQMLSIPQTSLQAKPVTPQVHGPGTLSRGPHRYSLAEPALTLETSGKNLTEQNSYSNIPHEGKHTPLYERSSPINPAPSGSPNHVDWACFPASSTCRLQTMVKAAVELQTISVGTEWAGRRQEAPRSLKQGETQETKQRQKVGRTPHAQPGQRAHPSPGSVLRPTYPVQWPGARMLRRPELDAFLAQALSPKLYEPDQLQELKIENLHPRGIQLSAHFMSGSLHEWRGHGPVCKQHVRPATSGEKTPLIDLCDGQAEQAAKVEKMRQNTLEGLSFSRQSRASPSHRPRRCASTPPPCTRGAWGACPQLPAEGGASQESVALEAPRGKP</sequence>
<dbReference type="InterPro" id="IPR026784">
    <property type="entry name" value="Coact_PPARg"/>
</dbReference>
<comment type="similarity">
    <text evidence="1">Belongs to the constitutive coactivator of PPAR-gamma family.</text>
</comment>
<dbReference type="Gene3D" id="3.40.50.1010">
    <property type="entry name" value="5'-nuclease"/>
    <property type="match status" value="1"/>
</dbReference>
<reference evidence="3 4" key="1">
    <citation type="journal article" date="2020" name="Mol. Biol. Evol.">
        <title>Interspecific Gene Flow and the Evolution of Specialization in Black and White Rhinoceros.</title>
        <authorList>
            <person name="Moodley Y."/>
            <person name="Westbury M.V."/>
            <person name="Russo I.M."/>
            <person name="Gopalakrishnan S."/>
            <person name="Rakotoarivelo A."/>
            <person name="Olsen R.A."/>
            <person name="Prost S."/>
            <person name="Tunstall T."/>
            <person name="Ryder O.A."/>
            <person name="Dalen L."/>
            <person name="Bruford M.W."/>
        </authorList>
    </citation>
    <scope>NUCLEOTIDE SEQUENCE [LARGE SCALE GENOMIC DNA]</scope>
    <source>
        <strain evidence="3">SBR-YM</strain>
        <tissue evidence="3">Skin</tissue>
    </source>
</reference>
<feature type="compositionally biased region" description="Polar residues" evidence="2">
    <location>
        <begin position="552"/>
        <end position="563"/>
    </location>
</feature>
<proteinExistence type="inferred from homology"/>
<feature type="region of interest" description="Disordered" evidence="2">
    <location>
        <begin position="291"/>
        <end position="312"/>
    </location>
</feature>
<feature type="region of interest" description="Disordered" evidence="2">
    <location>
        <begin position="552"/>
        <end position="609"/>
    </location>
</feature>
<organism evidence="3 4">
    <name type="scientific">Diceros bicornis minor</name>
    <name type="common">South-central black rhinoceros</name>
    <dbReference type="NCBI Taxonomy" id="77932"/>
    <lineage>
        <taxon>Eukaryota</taxon>
        <taxon>Metazoa</taxon>
        <taxon>Chordata</taxon>
        <taxon>Craniata</taxon>
        <taxon>Vertebrata</taxon>
        <taxon>Euteleostomi</taxon>
        <taxon>Mammalia</taxon>
        <taxon>Eutheria</taxon>
        <taxon>Laurasiatheria</taxon>
        <taxon>Perissodactyla</taxon>
        <taxon>Rhinocerotidae</taxon>
        <taxon>Diceros</taxon>
    </lineage>
</organism>
<dbReference type="SUPFAM" id="SSF88723">
    <property type="entry name" value="PIN domain-like"/>
    <property type="match status" value="1"/>
</dbReference>
<comment type="caution">
    <text evidence="3">The sequence shown here is derived from an EMBL/GenBank/DDBJ whole genome shotgun (WGS) entry which is preliminary data.</text>
</comment>
<evidence type="ECO:0000313" key="4">
    <source>
        <dbReference type="Proteomes" id="UP000551758"/>
    </source>
</evidence>
<dbReference type="PANTHER" id="PTHR15976">
    <property type="entry name" value="CONSTITUTIVE COACTIVATOR OF PEROXISOME PROLIFERATOR-ACTIVATED RECEPTOR GAMMA"/>
    <property type="match status" value="1"/>
</dbReference>
<dbReference type="Proteomes" id="UP000551758">
    <property type="component" value="Unassembled WGS sequence"/>
</dbReference>
<feature type="compositionally biased region" description="Polar residues" evidence="2">
    <location>
        <begin position="353"/>
        <end position="362"/>
    </location>
</feature>
<keyword evidence="4" id="KW-1185">Reference proteome</keyword>
<feature type="region of interest" description="Disordered" evidence="2">
    <location>
        <begin position="331"/>
        <end position="362"/>
    </location>
</feature>
<dbReference type="GO" id="GO:0005634">
    <property type="term" value="C:nucleus"/>
    <property type="evidence" value="ECO:0007669"/>
    <property type="project" value="TreeGrafter"/>
</dbReference>
<evidence type="ECO:0000313" key="3">
    <source>
        <dbReference type="EMBL" id="KAF5910884.1"/>
    </source>
</evidence>
<dbReference type="InterPro" id="IPR029060">
    <property type="entry name" value="PIN-like_dom_sf"/>
</dbReference>
<evidence type="ECO:0000256" key="1">
    <source>
        <dbReference type="ARBA" id="ARBA00009495"/>
    </source>
</evidence>
<accession>A0A7J7E5J5</accession>
<dbReference type="PANTHER" id="PTHR15976:SF14">
    <property type="entry name" value="CONSTITUTIVE COACTIVATOR OF PPAR-GAMMA-LIKE PROTEIN 1"/>
    <property type="match status" value="1"/>
</dbReference>